<dbReference type="EC" id="5.2.1.8" evidence="2 5"/>
<feature type="non-terminal residue" evidence="7">
    <location>
        <position position="125"/>
    </location>
</feature>
<proteinExistence type="predicted"/>
<dbReference type="PANTHER" id="PTHR10516">
    <property type="entry name" value="PEPTIDYL-PROLYL CIS-TRANS ISOMERASE"/>
    <property type="match status" value="1"/>
</dbReference>
<gene>
    <name evidence="7" type="ORF">C1SCF055_LOCUS43324</name>
</gene>
<feature type="domain" description="PPIase FKBP-type" evidence="6">
    <location>
        <begin position="34"/>
        <end position="123"/>
    </location>
</feature>
<dbReference type="Gene3D" id="3.10.50.40">
    <property type="match status" value="1"/>
</dbReference>
<accession>A0A9P1GPK8</accession>
<keyword evidence="9" id="KW-1185">Reference proteome</keyword>
<evidence type="ECO:0000313" key="7">
    <source>
        <dbReference type="EMBL" id="CAI4018784.1"/>
    </source>
</evidence>
<dbReference type="EMBL" id="CAMXCT010006713">
    <property type="protein sequence ID" value="CAI4018784.1"/>
    <property type="molecule type" value="Genomic_DNA"/>
</dbReference>
<dbReference type="GO" id="GO:0005737">
    <property type="term" value="C:cytoplasm"/>
    <property type="evidence" value="ECO:0007669"/>
    <property type="project" value="TreeGrafter"/>
</dbReference>
<keyword evidence="4 5" id="KW-0413">Isomerase</keyword>
<evidence type="ECO:0000256" key="3">
    <source>
        <dbReference type="ARBA" id="ARBA00023110"/>
    </source>
</evidence>
<dbReference type="SUPFAM" id="SSF54534">
    <property type="entry name" value="FKBP-like"/>
    <property type="match status" value="1"/>
</dbReference>
<dbReference type="GO" id="GO:0003755">
    <property type="term" value="F:peptidyl-prolyl cis-trans isomerase activity"/>
    <property type="evidence" value="ECO:0007669"/>
    <property type="project" value="UniProtKB-KW"/>
</dbReference>
<dbReference type="InterPro" id="IPR050689">
    <property type="entry name" value="FKBP-type_PPIase"/>
</dbReference>
<organism evidence="7">
    <name type="scientific">Cladocopium goreaui</name>
    <dbReference type="NCBI Taxonomy" id="2562237"/>
    <lineage>
        <taxon>Eukaryota</taxon>
        <taxon>Sar</taxon>
        <taxon>Alveolata</taxon>
        <taxon>Dinophyceae</taxon>
        <taxon>Suessiales</taxon>
        <taxon>Symbiodiniaceae</taxon>
        <taxon>Cladocopium</taxon>
    </lineage>
</organism>
<evidence type="ECO:0000256" key="1">
    <source>
        <dbReference type="ARBA" id="ARBA00000971"/>
    </source>
</evidence>
<dbReference type="PANTHER" id="PTHR10516:SF443">
    <property type="entry name" value="FK506-BINDING PROTEIN 59-RELATED"/>
    <property type="match status" value="1"/>
</dbReference>
<dbReference type="EMBL" id="CAMXCT020006713">
    <property type="protein sequence ID" value="CAL1172159.1"/>
    <property type="molecule type" value="Genomic_DNA"/>
</dbReference>
<dbReference type="Proteomes" id="UP001152797">
    <property type="component" value="Unassembled WGS sequence"/>
</dbReference>
<keyword evidence="3 5" id="KW-0697">Rotamase</keyword>
<evidence type="ECO:0000313" key="8">
    <source>
        <dbReference type="EMBL" id="CAL4806096.1"/>
    </source>
</evidence>
<comment type="caution">
    <text evidence="7">The sequence shown here is derived from an EMBL/GenBank/DDBJ whole genome shotgun (WGS) entry which is preliminary data.</text>
</comment>
<dbReference type="FunFam" id="3.10.50.40:FF:000025">
    <property type="entry name" value="Peptidylprolyl isomerase"/>
    <property type="match status" value="1"/>
</dbReference>
<evidence type="ECO:0000259" key="6">
    <source>
        <dbReference type="PROSITE" id="PS50059"/>
    </source>
</evidence>
<dbReference type="InterPro" id="IPR046357">
    <property type="entry name" value="PPIase_dom_sf"/>
</dbReference>
<evidence type="ECO:0000256" key="5">
    <source>
        <dbReference type="PROSITE-ProRule" id="PRU00277"/>
    </source>
</evidence>
<protein>
    <recommendedName>
        <fullName evidence="2 5">peptidylprolyl isomerase</fullName>
        <ecNumber evidence="2 5">5.2.1.8</ecNumber>
    </recommendedName>
</protein>
<dbReference type="EMBL" id="CAMXCT030006713">
    <property type="protein sequence ID" value="CAL4806096.1"/>
    <property type="molecule type" value="Genomic_DNA"/>
</dbReference>
<dbReference type="Pfam" id="PF00254">
    <property type="entry name" value="FKBP_C"/>
    <property type="match status" value="1"/>
</dbReference>
<reference evidence="7" key="1">
    <citation type="submission" date="2022-10" db="EMBL/GenBank/DDBJ databases">
        <authorList>
            <person name="Chen Y."/>
            <person name="Dougan E. K."/>
            <person name="Chan C."/>
            <person name="Rhodes N."/>
            <person name="Thang M."/>
        </authorList>
    </citation>
    <scope>NUCLEOTIDE SEQUENCE</scope>
</reference>
<dbReference type="OrthoDB" id="1902587at2759"/>
<evidence type="ECO:0000256" key="4">
    <source>
        <dbReference type="ARBA" id="ARBA00023235"/>
    </source>
</evidence>
<reference evidence="8 9" key="2">
    <citation type="submission" date="2024-05" db="EMBL/GenBank/DDBJ databases">
        <authorList>
            <person name="Chen Y."/>
            <person name="Shah S."/>
            <person name="Dougan E. K."/>
            <person name="Thang M."/>
            <person name="Chan C."/>
        </authorList>
    </citation>
    <scope>NUCLEOTIDE SEQUENCE [LARGE SCALE GENOMIC DNA]</scope>
</reference>
<dbReference type="PROSITE" id="PS50059">
    <property type="entry name" value="FKBP_PPIASE"/>
    <property type="match status" value="1"/>
</dbReference>
<name>A0A9P1GPK8_9DINO</name>
<sequence length="125" mass="13913">PLATTQFPPETSWMDEVEVRTVRPGDGITFPKPGDKLMTHYICRIRSTGQQIDSSYQRRLPFRFQLGVQQVIKGWDLGICRMSLGEKAILTIPANLAYGQTGAGGSIPPDTDLTFEVELLRISAF</sequence>
<comment type="catalytic activity">
    <reaction evidence="1 5">
        <text>[protein]-peptidylproline (omega=180) = [protein]-peptidylproline (omega=0)</text>
        <dbReference type="Rhea" id="RHEA:16237"/>
        <dbReference type="Rhea" id="RHEA-COMP:10747"/>
        <dbReference type="Rhea" id="RHEA-COMP:10748"/>
        <dbReference type="ChEBI" id="CHEBI:83833"/>
        <dbReference type="ChEBI" id="CHEBI:83834"/>
        <dbReference type="EC" id="5.2.1.8"/>
    </reaction>
</comment>
<dbReference type="InterPro" id="IPR001179">
    <property type="entry name" value="PPIase_FKBP_dom"/>
</dbReference>
<dbReference type="AlphaFoldDB" id="A0A9P1GPK8"/>
<evidence type="ECO:0000256" key="2">
    <source>
        <dbReference type="ARBA" id="ARBA00013194"/>
    </source>
</evidence>
<evidence type="ECO:0000313" key="9">
    <source>
        <dbReference type="Proteomes" id="UP001152797"/>
    </source>
</evidence>